<dbReference type="EMBL" id="GDIP01222615">
    <property type="protein sequence ID" value="JAJ00787.1"/>
    <property type="molecule type" value="Transcribed_RNA"/>
</dbReference>
<dbReference type="OrthoDB" id="10264505at2759"/>
<dbReference type="CDD" id="cd02961">
    <property type="entry name" value="PDI_a_family"/>
    <property type="match status" value="10"/>
</dbReference>
<feature type="compositionally biased region" description="Acidic residues" evidence="1">
    <location>
        <begin position="1071"/>
        <end position="1088"/>
    </location>
</feature>
<reference evidence="5" key="1">
    <citation type="submission" date="2015-10" db="EMBL/GenBank/DDBJ databases">
        <title>Daphnia magna gene sets from two clonal populations assembled and annotated with EvidentialGene.</title>
        <authorList>
            <person name="Gilbert D."/>
            <person name="Podicheti R."/>
            <person name="Orsini L."/>
            <person name="Colbourne J."/>
            <person name="Pfrender M."/>
        </authorList>
    </citation>
    <scope>NUCLEOTIDE SEQUENCE</scope>
</reference>
<feature type="domain" description="Thioredoxin" evidence="4">
    <location>
        <begin position="236"/>
        <end position="366"/>
    </location>
</feature>
<feature type="compositionally biased region" description="Low complexity" evidence="1">
    <location>
        <begin position="1108"/>
        <end position="1117"/>
    </location>
</feature>
<proteinExistence type="predicted"/>
<keyword evidence="2" id="KW-0472">Membrane</keyword>
<dbReference type="InterPro" id="IPR036249">
    <property type="entry name" value="Thioredoxin-like_sf"/>
</dbReference>
<feature type="domain" description="Thioredoxin" evidence="4">
    <location>
        <begin position="29"/>
        <end position="148"/>
    </location>
</feature>
<feature type="domain" description="Thioredoxin" evidence="4">
    <location>
        <begin position="849"/>
        <end position="1004"/>
    </location>
</feature>
<feature type="signal peptide" evidence="3">
    <location>
        <begin position="1"/>
        <end position="23"/>
    </location>
</feature>
<dbReference type="EMBL" id="GDIP01252160">
    <property type="protein sequence ID" value="JAI71241.1"/>
    <property type="molecule type" value="Transcribed_RNA"/>
</dbReference>
<name>A0A0N7ZJF2_9CRUS</name>
<dbReference type="Pfam" id="PF00085">
    <property type="entry name" value="Thioredoxin"/>
    <property type="match status" value="1"/>
</dbReference>
<reference evidence="5" key="2">
    <citation type="submission" date="2015-10" db="EMBL/GenBank/DDBJ databases">
        <authorList>
            <person name="Gilbert D.G."/>
        </authorList>
    </citation>
    <scope>NUCLEOTIDE SEQUENCE</scope>
</reference>
<protein>
    <submittedName>
        <fullName evidence="5">L(2)01289 long form</fullName>
    </submittedName>
</protein>
<dbReference type="InterPro" id="IPR013766">
    <property type="entry name" value="Thioredoxin_domain"/>
</dbReference>
<dbReference type="PROSITE" id="PS51352">
    <property type="entry name" value="THIOREDOXIN_2"/>
    <property type="match status" value="5"/>
</dbReference>
<dbReference type="Gene3D" id="3.40.30.10">
    <property type="entry name" value="Glutaredoxin"/>
    <property type="match status" value="13"/>
</dbReference>
<organism evidence="5">
    <name type="scientific">Daphnia magna</name>
    <dbReference type="NCBI Taxonomy" id="35525"/>
    <lineage>
        <taxon>Eukaryota</taxon>
        <taxon>Metazoa</taxon>
        <taxon>Ecdysozoa</taxon>
        <taxon>Arthropoda</taxon>
        <taxon>Crustacea</taxon>
        <taxon>Branchiopoda</taxon>
        <taxon>Diplostraca</taxon>
        <taxon>Cladocera</taxon>
        <taxon>Anomopoda</taxon>
        <taxon>Daphniidae</taxon>
        <taxon>Daphnia</taxon>
    </lineage>
</organism>
<sequence length="1831" mass="211420">MKVTWCWLVCLCLVAAGHQVSSAADKKKAAVKSSSPENEQEKVEAVIEDVNAKQLERLLDEKDYVAVYWYGRNCRQCDKVLHELENIDDETDHFGVHFVKINDKKLSKQYNVKTYPALTYFRNKEPIAYEGDLLDEEQVLEFLTSLEAMDLPDQIEEVNAKILEKIVHDTGYIAVLFYRPQCKKSEKVLRELENIDDEADQLGIAFVKIADEELAEEYSLASLPTLVYYRNSIPVIYEGDLMREEDVLEWLVQNKNTASEEEDMIEDVTAKTLETLTSTAQHLAVLFYDHDDEESQRILTELENIDDECDQKGISFVKIDDDHVAKEYGVDHLPTLVYFENKIPSLYDGDLANEEQVLAWLIEQLASDTIEDITDEMLDKLIKKSAHLAVLFYDKEDSKSAAVVTELENIDDECDQKGISFVKISNPEEAKEYGIDDVPSLIYFENGIPSIYEGDLKNEEKVLDWLIHQVESDEIEDVTDEMLDMLIKRSKHLAVLFYDKDAKASVDTLAELENIDDECDQKGIVFVKIDNEDEAKEYGIDHLPSLVYFENTIPSLFVGDLKNEESVLAWLTHQVESDEIEDVTDEMLDMLIEKSPSLAAFFYDKNKPAHLAVLKELENIDDECDSNDIAFVKISNLDEAKEYGLDELPALVYFENRIPSVYEGNLSEEEQVLSWLVEQKNSDTIEELTDELLENIIKTNEYVVVYFSGPCEEGQKCDSILDQLEEIDDEADEHGIHLVTTEEVEFAKRYGIKTFPTLAFFRNQDPLIYKGDISDEKKVLAWFTDQGNLELADQIEEVNEKMLKKLIGSSAHVVAFFYEEKNKEAVAILKELENIDDECDALNVDFVKISDPGVAPAFKLATLPALVYFRRSTPIRFSGDLMDEEGVLKWVTTTKEQDVDVIEEVDVATLEKMLDDHVNVVVYFYAKGCGKPCEVALNRLENIDDDAERHGIQFVKSTSVKTASRLGIDPLPALVYFEDGQPIRYNGDPSEEADALDWLISRQSRKQSSGRRCQTVGMEDQQQPGKLRKYECCPVSSKSKKKSQKLVKGVAFIGDEDDSDNNGDDYVRDDDFLDDDHNDDNNDDDDTDDKPHHNPSIPDPDQHDHTSSRSSSPQHAQSYDYISDDEFVHDAEDTFEEDNVLDWILEMHHGNTMKNVSRQSLMSMVENYDYLAVVFYTVGEEESERVLRRLELIDMEVQEYGTLLVKCDDYLMSKKYGHRSTPALVFFRHGKILHFEGDLMDEEEVLDWLTDPENMESMDRIERVNRKMFQRILQRSDFLAAFFYSDVDCKQCDKVLEELEHIDDEADSAGIDFVKIDDKDFAREMGVFALPAVVFFRHSNLDPVIYAGDLKNEERLLEWLLIQKDPTSDMIEEYEDEQLVECIRKMEFVAVYFYNKQECEHCLSILDELENIDDDTDRHGISFIKTQDLNIATNFGVHEFPALIYFENQVPSIYEGELTSEDVLQWLIQQKTEDRIETVTRSMLESLLINVQYLAVYFYKPNCKACDQVLIELENIDDECDLFGIQMVKIQDPQLAKRYGIKTFPALVYFRNGNPLLYDGDLKNEDSVLEWLSDDENRELADEIEAVNSRMLERLLDESPFLAVFFYDNDCPDCNTVLTELENIDDEADKFGIDFVKINDEETAKKFGIIHTPALIYFRKRTPMIYDGDLLDEQRVLSWLTSQDVFEIKDEIEEVNRKMLDKLLDENEFVSVYFYENNCPKCQEVLQELENIDAETDNLDITFVKIRDTRYARKYGVTKFPAMVYFRRRFPSIYRGDLMAEQEVLEWLQKNRFKQPELNLFMYALGGITSGFVFYTIFLLFCFKGPHQKTA</sequence>
<feature type="compositionally biased region" description="Acidic residues" evidence="1">
    <location>
        <begin position="1054"/>
        <end position="1064"/>
    </location>
</feature>
<dbReference type="PANTHER" id="PTHR19991">
    <property type="entry name" value="L 2 01289"/>
    <property type="match status" value="1"/>
</dbReference>
<keyword evidence="2" id="KW-0812">Transmembrane</keyword>
<dbReference type="EMBL" id="GDIP01230262">
    <property type="protein sequence ID" value="JAI93139.1"/>
    <property type="molecule type" value="Transcribed_RNA"/>
</dbReference>
<evidence type="ECO:0000313" key="5">
    <source>
        <dbReference type="EMBL" id="JAI83880.1"/>
    </source>
</evidence>
<feature type="transmembrane region" description="Helical" evidence="2">
    <location>
        <begin position="1800"/>
        <end position="1823"/>
    </location>
</feature>
<feature type="region of interest" description="Disordered" evidence="1">
    <location>
        <begin position="1054"/>
        <end position="1117"/>
    </location>
</feature>
<evidence type="ECO:0000256" key="3">
    <source>
        <dbReference type="SAM" id="SignalP"/>
    </source>
</evidence>
<feature type="chain" id="PRO_5013460275" evidence="3">
    <location>
        <begin position="24"/>
        <end position="1831"/>
    </location>
</feature>
<evidence type="ECO:0000256" key="1">
    <source>
        <dbReference type="SAM" id="MobiDB-lite"/>
    </source>
</evidence>
<accession>A0A0N7ZJF2</accession>
<dbReference type="SUPFAM" id="SSF52833">
    <property type="entry name" value="Thioredoxin-like"/>
    <property type="match status" value="14"/>
</dbReference>
<keyword evidence="2" id="KW-1133">Transmembrane helix</keyword>
<dbReference type="CDD" id="cd02947">
    <property type="entry name" value="TRX_family"/>
    <property type="match status" value="2"/>
</dbReference>
<dbReference type="PANTHER" id="PTHR19991:SF3">
    <property type="entry name" value="LETHAL (2) 01289, ISOFORM F"/>
    <property type="match status" value="1"/>
</dbReference>
<evidence type="ECO:0000256" key="2">
    <source>
        <dbReference type="SAM" id="Phobius"/>
    </source>
</evidence>
<dbReference type="EMBL" id="GDIP01239521">
    <property type="protein sequence ID" value="JAI83880.1"/>
    <property type="molecule type" value="Transcribed_RNA"/>
</dbReference>
<evidence type="ECO:0000259" key="4">
    <source>
        <dbReference type="PROSITE" id="PS51352"/>
    </source>
</evidence>
<feature type="domain" description="Thioredoxin" evidence="4">
    <location>
        <begin position="1557"/>
        <end position="1705"/>
    </location>
</feature>
<keyword evidence="3" id="KW-0732">Signal</keyword>
<feature type="domain" description="Thioredoxin" evidence="4">
    <location>
        <begin position="645"/>
        <end position="808"/>
    </location>
</feature>
<dbReference type="Gene3D" id="3.40.50.11390">
    <property type="match status" value="1"/>
</dbReference>